<feature type="transmembrane region" description="Helical" evidence="7">
    <location>
        <begin position="528"/>
        <end position="549"/>
    </location>
</feature>
<feature type="compositionally biased region" description="Basic and acidic residues" evidence="6">
    <location>
        <begin position="369"/>
        <end position="382"/>
    </location>
</feature>
<name>A0A6N2KIK6_SALVM</name>
<dbReference type="GO" id="GO:0005886">
    <property type="term" value="C:plasma membrane"/>
    <property type="evidence" value="ECO:0007669"/>
    <property type="project" value="UniProtKB-SubCell"/>
</dbReference>
<sequence length="789" mass="86669">MSATTAKDPIRAVWIERLSSALRTALACSVVGCATLYGPAKLSHFLAYPAFSYVTAILIVSDATLGDTLRGCWHALYATVQVLIPCILSLHLIGPARFGSGLAAVAVAITAFMVALPESTPLMAKRIAFGQTVIVYVGAAIHGPETGVVTHPIHVASSTALGALASVLAMLIPYPRLACCKVRKTRRLYVENVSERLNIYVEALTGAQNKQAATDLLSRAKFLSVTGAKHLQTIKDNRGGMVCEKSQIRKLDPGENLQDIEILMKGVEIAVDSCPSFPLRMIDEGIKQVLLDVKGKLGLKLQNAKCLAPFDATTAPEVIKAGESYIFAPQIGGATQAELPAFFFLYCLELLLREFPVARNPECSSENTNKTDHTSDVASTRDEEKANLRETWSFSTMKLPNMERWTFAIKSSLSLGFAVLLGLIFNKENGYWSGLIVATSAVTERQATFTVTNARGQGTAIGSVYGILCCFIFQRLVDFRFLPLLPWIIFTSFLRHSRMYGQAGGISAVTGALLILGRKNYGPPNEFAAARLVEACIGLICFIMVEILWRPARAATLAKTELAGSLSALRDCINDISHLGAGQKSVLSSSIPALRRKHQEVKSRISNLEKFIAEAEAEPNFWFLPFYGACYRRLLVSLRKMEHLLLFVAFEIETLSQVSDRLQELINNIYLHPLAAEVGFSLNSIGELISISSLRKISISDRDDIELGKSSPSADVVFWTFILDGEVENSIPRHSNEEADEIEKRKGAKELKSRLILCIYSLEFCITSLIKETREIEKHVKELVAWENP</sequence>
<feature type="domain" description="Integral membrane bound transporter" evidence="8">
    <location>
        <begin position="418"/>
        <end position="545"/>
    </location>
</feature>
<keyword evidence="4 7" id="KW-1133">Transmembrane helix</keyword>
<dbReference type="EMBL" id="CAADRP010000446">
    <property type="protein sequence ID" value="VFU28375.1"/>
    <property type="molecule type" value="Genomic_DNA"/>
</dbReference>
<feature type="transmembrane region" description="Helical" evidence="7">
    <location>
        <begin position="46"/>
        <end position="65"/>
    </location>
</feature>
<feature type="transmembrane region" description="Helical" evidence="7">
    <location>
        <begin position="21"/>
        <end position="40"/>
    </location>
</feature>
<protein>
    <recommendedName>
        <fullName evidence="8">Integral membrane bound transporter domain-containing protein</fullName>
    </recommendedName>
</protein>
<dbReference type="AlphaFoldDB" id="A0A6N2KIK6"/>
<reference evidence="9" key="1">
    <citation type="submission" date="2019-03" db="EMBL/GenBank/DDBJ databases">
        <authorList>
            <person name="Mank J."/>
            <person name="Almeida P."/>
        </authorList>
    </citation>
    <scope>NUCLEOTIDE SEQUENCE</scope>
    <source>
        <strain evidence="9">78183</strain>
    </source>
</reference>
<keyword evidence="2" id="KW-1003">Cell membrane</keyword>
<evidence type="ECO:0000256" key="2">
    <source>
        <dbReference type="ARBA" id="ARBA00022475"/>
    </source>
</evidence>
<evidence type="ECO:0000256" key="4">
    <source>
        <dbReference type="ARBA" id="ARBA00022989"/>
    </source>
</evidence>
<evidence type="ECO:0000259" key="8">
    <source>
        <dbReference type="Pfam" id="PF13515"/>
    </source>
</evidence>
<feature type="transmembrane region" description="Helical" evidence="7">
    <location>
        <begin position="407"/>
        <end position="425"/>
    </location>
</feature>
<keyword evidence="5 7" id="KW-0472">Membrane</keyword>
<evidence type="ECO:0000256" key="1">
    <source>
        <dbReference type="ARBA" id="ARBA00004651"/>
    </source>
</evidence>
<evidence type="ECO:0000256" key="7">
    <source>
        <dbReference type="SAM" id="Phobius"/>
    </source>
</evidence>
<feature type="transmembrane region" description="Helical" evidence="7">
    <location>
        <begin position="153"/>
        <end position="174"/>
    </location>
</feature>
<feature type="region of interest" description="Disordered" evidence="6">
    <location>
        <begin position="362"/>
        <end position="382"/>
    </location>
</feature>
<evidence type="ECO:0000256" key="3">
    <source>
        <dbReference type="ARBA" id="ARBA00022692"/>
    </source>
</evidence>
<feature type="transmembrane region" description="Helical" evidence="7">
    <location>
        <begin position="98"/>
        <end position="116"/>
    </location>
</feature>
<proteinExistence type="predicted"/>
<keyword evidence="3 7" id="KW-0812">Transmembrane</keyword>
<evidence type="ECO:0000256" key="5">
    <source>
        <dbReference type="ARBA" id="ARBA00023136"/>
    </source>
</evidence>
<feature type="transmembrane region" description="Helical" evidence="7">
    <location>
        <begin position="123"/>
        <end position="141"/>
    </location>
</feature>
<gene>
    <name evidence="9" type="ORF">SVIM_LOCUS93899</name>
</gene>
<feature type="transmembrane region" description="Helical" evidence="7">
    <location>
        <begin position="498"/>
        <end position="516"/>
    </location>
</feature>
<evidence type="ECO:0000256" key="6">
    <source>
        <dbReference type="SAM" id="MobiDB-lite"/>
    </source>
</evidence>
<accession>A0A6N2KIK6</accession>
<feature type="transmembrane region" description="Helical" evidence="7">
    <location>
        <begin position="459"/>
        <end position="477"/>
    </location>
</feature>
<dbReference type="Pfam" id="PF13515">
    <property type="entry name" value="FUSC_2"/>
    <property type="match status" value="1"/>
</dbReference>
<comment type="subcellular location">
    <subcellularLocation>
        <location evidence="1">Cell membrane</location>
        <topology evidence="1">Multi-pass membrane protein</topology>
    </subcellularLocation>
</comment>
<evidence type="ECO:0000313" key="9">
    <source>
        <dbReference type="EMBL" id="VFU28375.1"/>
    </source>
</evidence>
<feature type="transmembrane region" description="Helical" evidence="7">
    <location>
        <begin position="72"/>
        <end position="92"/>
    </location>
</feature>
<dbReference type="InterPro" id="IPR049453">
    <property type="entry name" value="Memb_transporter_dom"/>
</dbReference>
<dbReference type="PANTHER" id="PTHR30509:SF34">
    <property type="entry name" value="F3L24.34 PROTEIN"/>
    <property type="match status" value="1"/>
</dbReference>
<dbReference type="PANTHER" id="PTHR30509">
    <property type="entry name" value="P-HYDROXYBENZOIC ACID EFFLUX PUMP SUBUNIT-RELATED"/>
    <property type="match status" value="1"/>
</dbReference>
<organism evidence="9">
    <name type="scientific">Salix viminalis</name>
    <name type="common">Common osier</name>
    <name type="synonym">Basket willow</name>
    <dbReference type="NCBI Taxonomy" id="40686"/>
    <lineage>
        <taxon>Eukaryota</taxon>
        <taxon>Viridiplantae</taxon>
        <taxon>Streptophyta</taxon>
        <taxon>Embryophyta</taxon>
        <taxon>Tracheophyta</taxon>
        <taxon>Spermatophyta</taxon>
        <taxon>Magnoliopsida</taxon>
        <taxon>eudicotyledons</taxon>
        <taxon>Gunneridae</taxon>
        <taxon>Pentapetalae</taxon>
        <taxon>rosids</taxon>
        <taxon>fabids</taxon>
        <taxon>Malpighiales</taxon>
        <taxon>Salicaceae</taxon>
        <taxon>Saliceae</taxon>
        <taxon>Salix</taxon>
    </lineage>
</organism>